<dbReference type="GO" id="GO:0050659">
    <property type="term" value="F:N-acetylgalactosamine 4-sulfate 6-O-sulfotransferase activity"/>
    <property type="evidence" value="ECO:0007669"/>
    <property type="project" value="TreeGrafter"/>
</dbReference>
<dbReference type="InterPro" id="IPR027417">
    <property type="entry name" value="P-loop_NTPase"/>
</dbReference>
<proteinExistence type="predicted"/>
<evidence type="ECO:0000313" key="3">
    <source>
        <dbReference type="EMBL" id="GFO41720.1"/>
    </source>
</evidence>
<evidence type="ECO:0000256" key="1">
    <source>
        <dbReference type="SAM" id="MobiDB-lite"/>
    </source>
</evidence>
<dbReference type="PANTHER" id="PTHR15723">
    <property type="entry name" value="CARBOHYDRATE SULFOTRANSFERASE 15"/>
    <property type="match status" value="1"/>
</dbReference>
<gene>
    <name evidence="3" type="ORF">PoB_006822500</name>
</gene>
<protein>
    <submittedName>
        <fullName evidence="3">Carbohydrate sulfotransferase 15</fullName>
    </submittedName>
</protein>
<feature type="domain" description="Sulfotransferase" evidence="2">
    <location>
        <begin position="202"/>
        <end position="449"/>
    </location>
</feature>
<dbReference type="EMBL" id="BLXT01007705">
    <property type="protein sequence ID" value="GFO41720.1"/>
    <property type="molecule type" value="Genomic_DNA"/>
</dbReference>
<keyword evidence="4" id="KW-1185">Reference proteome</keyword>
<sequence>MPRSAKIFRLFKVGASCAGVMTLAASLAWLMTTTSPGFPNKKLLRQETSSAGSNRATKHNYNALQDEEAKQKVLASLFPHKSSADRKQNVLKKKVKHPGFPFILKMVADDDFNFTCSFIVPKQDVPTAIMTERDAWGVCKQDDDDDDHGHDVVDVDDDDNDEMMILMMCNEHRKFLRSAKSPCYWDKAQNNLKCLPYFYVPGFPKCGTTDFYNAIKEHPEFLRTGKEHHWFNFVQYTNKFSDFDVYLQPFQRLANKVQEDLKTQSYSRRITGDFTPDYLCDSMRWRCMEGNEESQTPRYTNAHAIHRLNPNAKIIILLREPVERLYSRFKHMIHVSKRFQRYWGHPTPGTFHEASMRAIQLYSDCLQLYPPRQCLYNDTVFKKAMMNDLGFYPVCLQDWVDVFPKENFFFIQFEDYIQNRTRTFDKVFEFLDMAPIEDQELQKAMTSTKIFNTGFFKAEPMLEKTKEALRLFFSPFVQDLKKIPILKLPDLILGRDAGGGVRTPDRRTRTDLRAGSLPTAPPKPLKLKNMNKNSVVKERTL</sequence>
<dbReference type="InterPro" id="IPR000863">
    <property type="entry name" value="Sulfotransferase_dom"/>
</dbReference>
<dbReference type="AlphaFoldDB" id="A0AAV4DCE2"/>
<comment type="caution">
    <text evidence="3">The sequence shown here is derived from an EMBL/GenBank/DDBJ whole genome shotgun (WGS) entry which is preliminary data.</text>
</comment>
<dbReference type="PANTHER" id="PTHR15723:SF0">
    <property type="entry name" value="CARBOHYDRATE SULFOTRANSFERASE 15"/>
    <property type="match status" value="1"/>
</dbReference>
<feature type="region of interest" description="Disordered" evidence="1">
    <location>
        <begin position="499"/>
        <end position="541"/>
    </location>
</feature>
<accession>A0AAV4DCE2</accession>
<dbReference type="Proteomes" id="UP000735302">
    <property type="component" value="Unassembled WGS sequence"/>
</dbReference>
<evidence type="ECO:0000259" key="2">
    <source>
        <dbReference type="Pfam" id="PF00685"/>
    </source>
</evidence>
<dbReference type="InterPro" id="IPR052654">
    <property type="entry name" value="CS_Sulfotransferase"/>
</dbReference>
<evidence type="ECO:0000313" key="4">
    <source>
        <dbReference type="Proteomes" id="UP000735302"/>
    </source>
</evidence>
<name>A0AAV4DCE2_9GAST</name>
<feature type="compositionally biased region" description="Basic and acidic residues" evidence="1">
    <location>
        <begin position="503"/>
        <end position="512"/>
    </location>
</feature>
<dbReference type="SUPFAM" id="SSF52540">
    <property type="entry name" value="P-loop containing nucleoside triphosphate hydrolases"/>
    <property type="match status" value="1"/>
</dbReference>
<dbReference type="Pfam" id="PF00685">
    <property type="entry name" value="Sulfotransfer_1"/>
    <property type="match status" value="1"/>
</dbReference>
<dbReference type="GO" id="GO:0019319">
    <property type="term" value="P:hexose biosynthetic process"/>
    <property type="evidence" value="ECO:0007669"/>
    <property type="project" value="TreeGrafter"/>
</dbReference>
<dbReference type="Gene3D" id="3.40.50.300">
    <property type="entry name" value="P-loop containing nucleotide triphosphate hydrolases"/>
    <property type="match status" value="1"/>
</dbReference>
<reference evidence="3 4" key="1">
    <citation type="journal article" date="2021" name="Elife">
        <title>Chloroplast acquisition without the gene transfer in kleptoplastic sea slugs, Plakobranchus ocellatus.</title>
        <authorList>
            <person name="Maeda T."/>
            <person name="Takahashi S."/>
            <person name="Yoshida T."/>
            <person name="Shimamura S."/>
            <person name="Takaki Y."/>
            <person name="Nagai Y."/>
            <person name="Toyoda A."/>
            <person name="Suzuki Y."/>
            <person name="Arimoto A."/>
            <person name="Ishii H."/>
            <person name="Satoh N."/>
            <person name="Nishiyama T."/>
            <person name="Hasebe M."/>
            <person name="Maruyama T."/>
            <person name="Minagawa J."/>
            <person name="Obokata J."/>
            <person name="Shigenobu S."/>
        </authorList>
    </citation>
    <scope>NUCLEOTIDE SEQUENCE [LARGE SCALE GENOMIC DNA]</scope>
</reference>
<organism evidence="3 4">
    <name type="scientific">Plakobranchus ocellatus</name>
    <dbReference type="NCBI Taxonomy" id="259542"/>
    <lineage>
        <taxon>Eukaryota</taxon>
        <taxon>Metazoa</taxon>
        <taxon>Spiralia</taxon>
        <taxon>Lophotrochozoa</taxon>
        <taxon>Mollusca</taxon>
        <taxon>Gastropoda</taxon>
        <taxon>Heterobranchia</taxon>
        <taxon>Euthyneura</taxon>
        <taxon>Panpulmonata</taxon>
        <taxon>Sacoglossa</taxon>
        <taxon>Placobranchoidea</taxon>
        <taxon>Plakobranchidae</taxon>
        <taxon>Plakobranchus</taxon>
    </lineage>
</organism>